<keyword evidence="3 8" id="KW-0812">Transmembrane</keyword>
<dbReference type="PIRSF" id="PIRSF006060">
    <property type="entry name" value="AA_transporter"/>
    <property type="match status" value="1"/>
</dbReference>
<comment type="subcellular location">
    <subcellularLocation>
        <location evidence="1">Membrane</location>
        <topology evidence="1">Multi-pass membrane protein</topology>
    </subcellularLocation>
</comment>
<dbReference type="PANTHER" id="PTHR43341:SF1">
    <property type="entry name" value="GENERAL AMINO-ACID PERMEASE GAP1"/>
    <property type="match status" value="1"/>
</dbReference>
<keyword evidence="4" id="KW-0029">Amino-acid transport</keyword>
<feature type="transmembrane region" description="Helical" evidence="8">
    <location>
        <begin position="165"/>
        <end position="186"/>
    </location>
</feature>
<evidence type="ECO:0000256" key="4">
    <source>
        <dbReference type="ARBA" id="ARBA00022970"/>
    </source>
</evidence>
<evidence type="ECO:0000313" key="11">
    <source>
        <dbReference type="Proteomes" id="UP000002748"/>
    </source>
</evidence>
<feature type="domain" description="Amino acid permease/ SLC12A" evidence="9">
    <location>
        <begin position="56"/>
        <end position="522"/>
    </location>
</feature>
<feature type="transmembrane region" description="Helical" evidence="8">
    <location>
        <begin position="497"/>
        <end position="517"/>
    </location>
</feature>
<feature type="transmembrane region" description="Helical" evidence="8">
    <location>
        <begin position="83"/>
        <end position="104"/>
    </location>
</feature>
<organism evidence="10 11">
    <name type="scientific">Trichosporon asahii var. asahii (strain ATCC 90039 / CBS 2479 / JCM 2466 / KCTC 7840 / NBRC 103889/ NCYC 2677 / UAMH 7654)</name>
    <name type="common">Yeast</name>
    <dbReference type="NCBI Taxonomy" id="1186058"/>
    <lineage>
        <taxon>Eukaryota</taxon>
        <taxon>Fungi</taxon>
        <taxon>Dikarya</taxon>
        <taxon>Basidiomycota</taxon>
        <taxon>Agaricomycotina</taxon>
        <taxon>Tremellomycetes</taxon>
        <taxon>Trichosporonales</taxon>
        <taxon>Trichosporonaceae</taxon>
        <taxon>Trichosporon</taxon>
    </lineage>
</organism>
<evidence type="ECO:0000256" key="5">
    <source>
        <dbReference type="ARBA" id="ARBA00022989"/>
    </source>
</evidence>
<feature type="transmembrane region" description="Helical" evidence="8">
    <location>
        <begin position="140"/>
        <end position="158"/>
    </location>
</feature>
<keyword evidence="5 8" id="KW-1133">Transmembrane helix</keyword>
<feature type="transmembrane region" description="Helical" evidence="8">
    <location>
        <begin position="463"/>
        <end position="485"/>
    </location>
</feature>
<name>J4UFZ7_TRIAS</name>
<dbReference type="GeneID" id="25983909"/>
<dbReference type="AlphaFoldDB" id="J4UFZ7"/>
<evidence type="ECO:0000256" key="3">
    <source>
        <dbReference type="ARBA" id="ARBA00022692"/>
    </source>
</evidence>
<dbReference type="GO" id="GO:0016020">
    <property type="term" value="C:membrane"/>
    <property type="evidence" value="ECO:0007669"/>
    <property type="project" value="UniProtKB-SubCell"/>
</dbReference>
<dbReference type="GO" id="GO:0015171">
    <property type="term" value="F:amino acid transmembrane transporter activity"/>
    <property type="evidence" value="ECO:0007669"/>
    <property type="project" value="TreeGrafter"/>
</dbReference>
<evidence type="ECO:0000256" key="6">
    <source>
        <dbReference type="ARBA" id="ARBA00023136"/>
    </source>
</evidence>
<dbReference type="Pfam" id="PF00324">
    <property type="entry name" value="AA_permease"/>
    <property type="match status" value="1"/>
</dbReference>
<dbReference type="RefSeq" id="XP_014181519.1">
    <property type="nucleotide sequence ID" value="XM_014326044.1"/>
</dbReference>
<sequence>MSADEKYYTDEKHLGTPPYDEKGDVVVSAVPVEEEDLETTHIGDHHLRRDLPPRVVSMIAIAGTIGTGLFLGSGTALTMGGPVGMWLGYTFIGFGVGFMMQSLGEMVCYRPNVGSFLEFGTKFVDPALGFMMGINLTLQVAFGVPTELAAIATLFTFWDPNKNHAAAYIAGFLVLTVLVNIIGVRWYGEIEFFFACIKVATLVGLMIFGLIADLGGIPTNREYIGGRYWRDEPFNDNFMNIRPVGLSRFCGFWSVFTKAAFSFSAIESVALVAGEAHNPRRTMKMAIRTVFYRIVGIYVLSTLIIGLTVSQYSPLLLTSMKDGAGTAGASPFVVLCKQMNVKVLPHIINAVVVTSALSSGNEQMYALSRGLMGMARNHQMPKIFLKTSKQGIPYAGVLLSALFSCLAFLCVSEGSNVGFVWLSNLSALSGLMTWICICVCFIRFQKACKVQGIDRNKFVFKGFLQPYLSYFTIIFFSIILIFNGYTAWIPKFNVSTFFASYITLAVILVSFVSWKVIKKTKMVPLDEVDLSGGPREAMIGTRYDPMYNGATNNVYA</sequence>
<dbReference type="Proteomes" id="UP000002748">
    <property type="component" value="Unassembled WGS sequence"/>
</dbReference>
<dbReference type="OrthoDB" id="10062876at2759"/>
<dbReference type="VEuPathDB" id="FungiDB:A1Q1_00395"/>
<reference evidence="10 11" key="1">
    <citation type="journal article" date="2012" name="Eukaryot. Cell">
        <title>Draft genome sequence of CBS 2479, the standard type strain of Trichosporon asahii.</title>
        <authorList>
            <person name="Yang R.Y."/>
            <person name="Li H.T."/>
            <person name="Zhu H."/>
            <person name="Zhou G.P."/>
            <person name="Wang M."/>
            <person name="Wang L."/>
        </authorList>
    </citation>
    <scope>NUCLEOTIDE SEQUENCE [LARGE SCALE GENOMIC DNA]</scope>
    <source>
        <strain evidence="11">ATCC 90039 / CBS 2479 / JCM 2466 / KCTC 7840 / NCYC 2677 / UAMH 7654</strain>
    </source>
</reference>
<dbReference type="HOGENOM" id="CLU_007946_12_1_1"/>
<feature type="transmembrane region" description="Helical" evidence="8">
    <location>
        <begin position="347"/>
        <end position="371"/>
    </location>
</feature>
<feature type="transmembrane region" description="Helical" evidence="8">
    <location>
        <begin position="421"/>
        <end position="442"/>
    </location>
</feature>
<dbReference type="FunFam" id="1.20.1740.10:FF:000001">
    <property type="entry name" value="Amino acid permease"/>
    <property type="match status" value="1"/>
</dbReference>
<feature type="transmembrane region" description="Helical" evidence="8">
    <location>
        <begin position="290"/>
        <end position="312"/>
    </location>
</feature>
<accession>J4UFZ7</accession>
<feature type="region of interest" description="Disordered" evidence="7">
    <location>
        <begin position="1"/>
        <end position="20"/>
    </location>
</feature>
<protein>
    <recommendedName>
        <fullName evidence="9">Amino acid permease/ SLC12A domain-containing protein</fullName>
    </recommendedName>
</protein>
<dbReference type="KEGG" id="tasa:A1Q1_00395"/>
<evidence type="ECO:0000256" key="8">
    <source>
        <dbReference type="SAM" id="Phobius"/>
    </source>
</evidence>
<comment type="caution">
    <text evidence="10">The sequence shown here is derived from an EMBL/GenBank/DDBJ whole genome shotgun (WGS) entry which is preliminary data.</text>
</comment>
<feature type="transmembrane region" description="Helical" evidence="8">
    <location>
        <begin position="392"/>
        <end position="409"/>
    </location>
</feature>
<feature type="transmembrane region" description="Helical" evidence="8">
    <location>
        <begin position="192"/>
        <end position="212"/>
    </location>
</feature>
<dbReference type="PANTHER" id="PTHR43341">
    <property type="entry name" value="AMINO ACID PERMEASE"/>
    <property type="match status" value="1"/>
</dbReference>
<evidence type="ECO:0000256" key="1">
    <source>
        <dbReference type="ARBA" id="ARBA00004141"/>
    </source>
</evidence>
<dbReference type="InterPro" id="IPR050524">
    <property type="entry name" value="APC_YAT"/>
</dbReference>
<evidence type="ECO:0000256" key="2">
    <source>
        <dbReference type="ARBA" id="ARBA00022448"/>
    </source>
</evidence>
<evidence type="ECO:0000259" key="9">
    <source>
        <dbReference type="Pfam" id="PF00324"/>
    </source>
</evidence>
<dbReference type="Gene3D" id="1.20.1740.10">
    <property type="entry name" value="Amino acid/polyamine transporter I"/>
    <property type="match status" value="1"/>
</dbReference>
<dbReference type="EMBL" id="ALBS01000113">
    <property type="protein sequence ID" value="EJT50340.1"/>
    <property type="molecule type" value="Genomic_DNA"/>
</dbReference>
<gene>
    <name evidence="10" type="ORF">A1Q1_00395</name>
</gene>
<keyword evidence="6 8" id="KW-0472">Membrane</keyword>
<evidence type="ECO:0000313" key="10">
    <source>
        <dbReference type="EMBL" id="EJT50340.1"/>
    </source>
</evidence>
<dbReference type="InterPro" id="IPR004841">
    <property type="entry name" value="AA-permease/SLC12A_dom"/>
</dbReference>
<evidence type="ECO:0000256" key="7">
    <source>
        <dbReference type="SAM" id="MobiDB-lite"/>
    </source>
</evidence>
<proteinExistence type="predicted"/>
<keyword evidence="2" id="KW-0813">Transport</keyword>
<feature type="transmembrane region" description="Helical" evidence="8">
    <location>
        <begin position="55"/>
        <end position="77"/>
    </location>
</feature>